<keyword evidence="3" id="KW-0812">Transmembrane</keyword>
<feature type="transmembrane region" description="Helical" evidence="3">
    <location>
        <begin position="149"/>
        <end position="169"/>
    </location>
</feature>
<feature type="region of interest" description="Disordered" evidence="2">
    <location>
        <begin position="172"/>
        <end position="233"/>
    </location>
</feature>
<gene>
    <name evidence="4" type="ORF">ElyMa_003613300</name>
</gene>
<evidence type="ECO:0000256" key="1">
    <source>
        <dbReference type="ARBA" id="ARBA00022536"/>
    </source>
</evidence>
<feature type="compositionally biased region" description="Basic and acidic residues" evidence="2">
    <location>
        <begin position="172"/>
        <end position="184"/>
    </location>
</feature>
<accession>A0AAV4ET98</accession>
<keyword evidence="3" id="KW-0472">Membrane</keyword>
<evidence type="ECO:0000256" key="2">
    <source>
        <dbReference type="SAM" id="MobiDB-lite"/>
    </source>
</evidence>
<sequence length="321" mass="35678">MSNFRYLVTKECHKSFTKVFLRLRGGAHKTLTVQYTCERQCPFDYFGARCANVCSEHCEKPNNLSTCHVITGACPHGCVAGYKGDNCDMHCENERYGPGCTSRCSHFCERNSSLSTCNASTGSCFLGCLPGYYGDNCDLTFIGDNIFHYIWPPAVFLFGLATMAATYVSRTDKGIQKRKEESRSKKAAQQKRHGDKKKVKPRRKRRRKKTKTKPKPRKELRWSDNEEGSKSSFQKPNDYIVSVFSLTKPRKFPRSGTQKLPSVAGASSISTGQASTTLLNERDSIGTSGSSRARKSSKGSLNTIVSYPAAASRTSKGTLVY</sequence>
<evidence type="ECO:0000256" key="3">
    <source>
        <dbReference type="SAM" id="Phobius"/>
    </source>
</evidence>
<keyword evidence="3" id="KW-1133">Transmembrane helix</keyword>
<evidence type="ECO:0000313" key="5">
    <source>
        <dbReference type="Proteomes" id="UP000762676"/>
    </source>
</evidence>
<feature type="compositionally biased region" description="Polar residues" evidence="2">
    <location>
        <begin position="255"/>
        <end position="279"/>
    </location>
</feature>
<proteinExistence type="predicted"/>
<keyword evidence="1" id="KW-0245">EGF-like domain</keyword>
<evidence type="ECO:0000313" key="4">
    <source>
        <dbReference type="EMBL" id="GFR63723.1"/>
    </source>
</evidence>
<dbReference type="AlphaFoldDB" id="A0AAV4ET98"/>
<dbReference type="PANTHER" id="PTHR24043:SF8">
    <property type="entry name" value="EGF-LIKE DOMAIN-CONTAINING PROTEIN"/>
    <property type="match status" value="1"/>
</dbReference>
<comment type="caution">
    <text evidence="4">The sequence shown here is derived from an EMBL/GenBank/DDBJ whole genome shotgun (WGS) entry which is preliminary data.</text>
</comment>
<feature type="compositionally biased region" description="Basic and acidic residues" evidence="2">
    <location>
        <begin position="217"/>
        <end position="229"/>
    </location>
</feature>
<reference evidence="4 5" key="1">
    <citation type="journal article" date="2021" name="Elife">
        <title>Chloroplast acquisition without the gene transfer in kleptoplastic sea slugs, Plakobranchus ocellatus.</title>
        <authorList>
            <person name="Maeda T."/>
            <person name="Takahashi S."/>
            <person name="Yoshida T."/>
            <person name="Shimamura S."/>
            <person name="Takaki Y."/>
            <person name="Nagai Y."/>
            <person name="Toyoda A."/>
            <person name="Suzuki Y."/>
            <person name="Arimoto A."/>
            <person name="Ishii H."/>
            <person name="Satoh N."/>
            <person name="Nishiyama T."/>
            <person name="Hasebe M."/>
            <person name="Maruyama T."/>
            <person name="Minagawa J."/>
            <person name="Obokata J."/>
            <person name="Shigenobu S."/>
        </authorList>
    </citation>
    <scope>NUCLEOTIDE SEQUENCE [LARGE SCALE GENOMIC DNA]</scope>
</reference>
<dbReference type="Proteomes" id="UP000762676">
    <property type="component" value="Unassembled WGS sequence"/>
</dbReference>
<dbReference type="Gene3D" id="2.170.300.10">
    <property type="entry name" value="Tie2 ligand-binding domain superfamily"/>
    <property type="match status" value="1"/>
</dbReference>
<name>A0AAV4ET98_9GAST</name>
<feature type="region of interest" description="Disordered" evidence="2">
    <location>
        <begin position="250"/>
        <end position="301"/>
    </location>
</feature>
<feature type="compositionally biased region" description="Basic residues" evidence="2">
    <location>
        <begin position="185"/>
        <end position="216"/>
    </location>
</feature>
<keyword evidence="5" id="KW-1185">Reference proteome</keyword>
<dbReference type="GO" id="GO:0005044">
    <property type="term" value="F:scavenger receptor activity"/>
    <property type="evidence" value="ECO:0007669"/>
    <property type="project" value="InterPro"/>
</dbReference>
<dbReference type="EMBL" id="BMAT01007415">
    <property type="protein sequence ID" value="GFR63723.1"/>
    <property type="molecule type" value="Genomic_DNA"/>
</dbReference>
<dbReference type="InterPro" id="IPR042635">
    <property type="entry name" value="MEGF10/SREC1/2-like"/>
</dbReference>
<protein>
    <submittedName>
        <fullName evidence="4">Multiple epidermal growth factor-like domains 6</fullName>
    </submittedName>
</protein>
<organism evidence="4 5">
    <name type="scientific">Elysia marginata</name>
    <dbReference type="NCBI Taxonomy" id="1093978"/>
    <lineage>
        <taxon>Eukaryota</taxon>
        <taxon>Metazoa</taxon>
        <taxon>Spiralia</taxon>
        <taxon>Lophotrochozoa</taxon>
        <taxon>Mollusca</taxon>
        <taxon>Gastropoda</taxon>
        <taxon>Heterobranchia</taxon>
        <taxon>Euthyneura</taxon>
        <taxon>Panpulmonata</taxon>
        <taxon>Sacoglossa</taxon>
        <taxon>Placobranchoidea</taxon>
        <taxon>Plakobranchidae</taxon>
        <taxon>Elysia</taxon>
    </lineage>
</organism>
<dbReference type="PANTHER" id="PTHR24043">
    <property type="entry name" value="SCAVENGER RECEPTOR CLASS F"/>
    <property type="match status" value="1"/>
</dbReference>